<dbReference type="AlphaFoldDB" id="A0AAD3P914"/>
<gene>
    <name evidence="1" type="ORF">Nepgr_001953</name>
</gene>
<proteinExistence type="predicted"/>
<accession>A0AAD3P914</accession>
<reference evidence="1" key="1">
    <citation type="submission" date="2023-05" db="EMBL/GenBank/DDBJ databases">
        <title>Nepenthes gracilis genome sequencing.</title>
        <authorList>
            <person name="Fukushima K."/>
        </authorList>
    </citation>
    <scope>NUCLEOTIDE SEQUENCE</scope>
    <source>
        <strain evidence="1">SING2019-196</strain>
    </source>
</reference>
<name>A0AAD3P914_NEPGR</name>
<sequence length="157" mass="17149">MAQLLTEDVLREAKMSSLSVKLVGILPRMSSRKMRAFVASIMTKAPFSGDLINVVIEKVATKTEKAKEPLLRMVKSLSAPNACEVARVETLERSANEVATTCEGVSTPKECPFLVRVDPLPRSPKDATAHSSRSKLVKVVDLSNPLVLPTEPMTILY</sequence>
<evidence type="ECO:0000313" key="1">
    <source>
        <dbReference type="EMBL" id="GMH00114.1"/>
    </source>
</evidence>
<evidence type="ECO:0000313" key="2">
    <source>
        <dbReference type="Proteomes" id="UP001279734"/>
    </source>
</evidence>
<dbReference type="EMBL" id="BSYO01000002">
    <property type="protein sequence ID" value="GMH00114.1"/>
    <property type="molecule type" value="Genomic_DNA"/>
</dbReference>
<dbReference type="Proteomes" id="UP001279734">
    <property type="component" value="Unassembled WGS sequence"/>
</dbReference>
<protein>
    <submittedName>
        <fullName evidence="1">Uncharacterized protein</fullName>
    </submittedName>
</protein>
<organism evidence="1 2">
    <name type="scientific">Nepenthes gracilis</name>
    <name type="common">Slender pitcher plant</name>
    <dbReference type="NCBI Taxonomy" id="150966"/>
    <lineage>
        <taxon>Eukaryota</taxon>
        <taxon>Viridiplantae</taxon>
        <taxon>Streptophyta</taxon>
        <taxon>Embryophyta</taxon>
        <taxon>Tracheophyta</taxon>
        <taxon>Spermatophyta</taxon>
        <taxon>Magnoliopsida</taxon>
        <taxon>eudicotyledons</taxon>
        <taxon>Gunneridae</taxon>
        <taxon>Pentapetalae</taxon>
        <taxon>Caryophyllales</taxon>
        <taxon>Nepenthaceae</taxon>
        <taxon>Nepenthes</taxon>
    </lineage>
</organism>
<comment type="caution">
    <text evidence="1">The sequence shown here is derived from an EMBL/GenBank/DDBJ whole genome shotgun (WGS) entry which is preliminary data.</text>
</comment>
<keyword evidence="2" id="KW-1185">Reference proteome</keyword>